<evidence type="ECO:0000256" key="4">
    <source>
        <dbReference type="ARBA" id="ARBA00022759"/>
    </source>
</evidence>
<protein>
    <submittedName>
        <fullName evidence="9">Deoxyribonuclease</fullName>
    </submittedName>
</protein>
<reference evidence="9" key="1">
    <citation type="journal article" date="2020" name="Vet. Microbiol.">
        <title>Glycoprotein-C-gene-deleted recombinant infectious laryngotracheitis virus expressing a genotype VII Newcastle disease virus fusion protein protects against virulent infectious laryngotracheitis virus and Newcastle disease virus.</title>
        <authorList>
            <person name="Wei X."/>
            <person name="Shao Y."/>
            <person name="Han Z."/>
            <person name="Sun J."/>
            <person name="Liu S."/>
        </authorList>
    </citation>
    <scope>NUCLEOTIDE SEQUENCE</scope>
    <source>
        <strain evidence="9">Ck/CH/LHLJ/120305</strain>
    </source>
</reference>
<evidence type="ECO:0000256" key="5">
    <source>
        <dbReference type="ARBA" id="ARBA00022801"/>
    </source>
</evidence>
<keyword evidence="7" id="KW-1035">Host cytoplasm</keyword>
<dbReference type="InterPro" id="IPR001616">
    <property type="entry name" value="Herpes_alk_exo"/>
</dbReference>
<keyword evidence="6" id="KW-0269">Exonuclease</keyword>
<dbReference type="HAMAP" id="MF_04009">
    <property type="entry name" value="HSV_AN"/>
    <property type="match status" value="1"/>
</dbReference>
<name>A0A7M3URH6_ILTV</name>
<gene>
    <name evidence="9" type="primary">UL12</name>
</gene>
<evidence type="ECO:0000256" key="2">
    <source>
        <dbReference type="ARBA" id="ARBA00022581"/>
    </source>
</evidence>
<dbReference type="SUPFAM" id="SSF52980">
    <property type="entry name" value="Restriction endonuclease-like"/>
    <property type="match status" value="1"/>
</dbReference>
<dbReference type="EMBL" id="MT876619">
    <property type="protein sequence ID" value="QOJ44290.1"/>
    <property type="molecule type" value="Genomic_DNA"/>
</dbReference>
<organism evidence="9">
    <name type="scientific">Infectious laryngotracheitis virus</name>
    <name type="common">ILTV</name>
    <name type="synonym">Gallid herpesvirus 1</name>
    <dbReference type="NCBI Taxonomy" id="10386"/>
    <lineage>
        <taxon>Viruses</taxon>
        <taxon>Duplodnaviria</taxon>
        <taxon>Heunggongvirae</taxon>
        <taxon>Peploviricota</taxon>
        <taxon>Herviviricetes</taxon>
        <taxon>Herpesvirales</taxon>
        <taxon>Orthoherpesviridae</taxon>
        <taxon>Alphaherpesvirinae</taxon>
        <taxon>Iltovirus</taxon>
        <taxon>Iltovirus gallidalpha1</taxon>
    </lineage>
</organism>
<evidence type="ECO:0000313" key="9">
    <source>
        <dbReference type="EMBL" id="QOJ44290.1"/>
    </source>
</evidence>
<dbReference type="GO" id="GO:0004527">
    <property type="term" value="F:exonuclease activity"/>
    <property type="evidence" value="ECO:0007669"/>
    <property type="project" value="UniProtKB-KW"/>
</dbReference>
<evidence type="ECO:0000256" key="3">
    <source>
        <dbReference type="ARBA" id="ARBA00022722"/>
    </source>
</evidence>
<dbReference type="Gene3D" id="3.90.320.10">
    <property type="match status" value="1"/>
</dbReference>
<feature type="region of interest" description="Disordered" evidence="8">
    <location>
        <begin position="505"/>
        <end position="526"/>
    </location>
</feature>
<accession>A0A7M3URH6</accession>
<dbReference type="InterPro" id="IPR011604">
    <property type="entry name" value="PDDEXK-like_dom_sf"/>
</dbReference>
<organismHost>
    <name type="scientific">Gallus gallus</name>
    <name type="common">Chicken</name>
    <dbReference type="NCBI Taxonomy" id="9031"/>
</organismHost>
<keyword evidence="2" id="KW-0945">Host-virus interaction</keyword>
<proteinExistence type="inferred from homology"/>
<evidence type="ECO:0000256" key="7">
    <source>
        <dbReference type="ARBA" id="ARBA00023200"/>
    </source>
</evidence>
<evidence type="ECO:0000256" key="6">
    <source>
        <dbReference type="ARBA" id="ARBA00022839"/>
    </source>
</evidence>
<keyword evidence="3" id="KW-0540">Nuclease</keyword>
<dbReference type="InterPro" id="IPR034720">
    <property type="entry name" value="Viral_alk_exo"/>
</dbReference>
<keyword evidence="5" id="KW-0378">Hydrolase</keyword>
<dbReference type="PRINTS" id="PR00924">
    <property type="entry name" value="ALKEXNUCLASE"/>
</dbReference>
<evidence type="ECO:0000256" key="8">
    <source>
        <dbReference type="SAM" id="MobiDB-lite"/>
    </source>
</evidence>
<evidence type="ECO:0000256" key="1">
    <source>
        <dbReference type="ARBA" id="ARBA00022562"/>
    </source>
</evidence>
<keyword evidence="4" id="KW-0255">Endonuclease</keyword>
<keyword evidence="1" id="KW-1048">Host nucleus</keyword>
<sequence>MTSVQDQSPLNENMQCQKTLELSVGMQIPKELPGVAMFTFYDYLADLARGGHAQSDILQQEPLHHRLAYISHLFSWLEKEGFAYGILNKFFGSERALSASEISSNLSQQQINEILFFIESETKQQASCDLWKVLRQFLLTASTLKWMKNKPCSKPEWFKVQEFKGGHLGYATQSMPLIFGNTNESCARSLLLGYVTGEAWKTSEDREEFYKFDDGHPPEEAFTCGLLLDKRSGMLGASMDMAIVKRRKQCARKVEIYEIKCRAKYVFSVENQTHPLSQLYDKMLQHPCENSIRDFLLGISSPGVEFVEESGIPTASEALLTCDKTWKTDRWKKNLRERACIMEKRHLSLNRTNNSSVFLFESPCLETNTIRPVQWPDGENNIELPIFINPKHQNFKQIFVQTYVLAEYFETIPISPFLVTFIGRNRKTVERGRVFKLEHTLDGIEEPVELNCKHAIPVLLIITPTTIDRNHFSDLDSLGREAFEFSVKETWAKVSVDTSENVAAPAVQSPAGVTQDPENLESACPY</sequence>
<dbReference type="GO" id="GO:0003677">
    <property type="term" value="F:DNA binding"/>
    <property type="evidence" value="ECO:0007669"/>
    <property type="project" value="InterPro"/>
</dbReference>
<dbReference type="Pfam" id="PF01771">
    <property type="entry name" value="Viral_alk_exo"/>
    <property type="match status" value="1"/>
</dbReference>
<dbReference type="GO" id="GO:0004519">
    <property type="term" value="F:endonuclease activity"/>
    <property type="evidence" value="ECO:0007669"/>
    <property type="project" value="UniProtKB-KW"/>
</dbReference>
<dbReference type="InterPro" id="IPR011335">
    <property type="entry name" value="Restrct_endonuc-II-like"/>
</dbReference>